<dbReference type="Proteomes" id="UP000315200">
    <property type="component" value="Unassembled WGS sequence"/>
</dbReference>
<evidence type="ECO:0000256" key="13">
    <source>
        <dbReference type="PIRSR" id="PIRSR605493-1"/>
    </source>
</evidence>
<evidence type="ECO:0000313" key="19">
    <source>
        <dbReference type="Proteomes" id="UP000719916"/>
    </source>
</evidence>
<comment type="cofactor">
    <cofactor evidence="13">
        <name>Mg(2+)</name>
        <dbReference type="ChEBI" id="CHEBI:18420"/>
    </cofactor>
</comment>
<reference evidence="15" key="4">
    <citation type="submission" date="2020-02" db="EMBL/GenBank/DDBJ databases">
        <authorList>
            <person name="Littmann E."/>
            <person name="Sorbara M."/>
        </authorList>
    </citation>
    <scope>NUCLEOTIDE SEQUENCE</scope>
    <source>
        <strain evidence="15">MSK.2.26</strain>
    </source>
</reference>
<evidence type="ECO:0000313" key="17">
    <source>
        <dbReference type="Proteomes" id="UP000315200"/>
    </source>
</evidence>
<reference evidence="15 19" key="3">
    <citation type="journal article" date="2020" name="Cell Host Microbe">
        <title>Functional and Genomic Variation between Human-Derived Isolates of Lachnospiraceae Reveals Inter- and Intra-Species Diversity.</title>
        <authorList>
            <person name="Sorbara M.T."/>
            <person name="Littmann E.R."/>
            <person name="Fontana E."/>
            <person name="Moody T.U."/>
            <person name="Kohout C.E."/>
            <person name="Gjonbalaj M."/>
            <person name="Eaton V."/>
            <person name="Seok R."/>
            <person name="Leiner I.M."/>
            <person name="Pamer E.G."/>
        </authorList>
    </citation>
    <scope>NUCLEOTIDE SEQUENCE [LARGE SCALE GENOMIC DNA]</scope>
    <source>
        <strain evidence="15 19">MSK.2.26</strain>
    </source>
</reference>
<evidence type="ECO:0000256" key="6">
    <source>
        <dbReference type="ARBA" id="ARBA00012947"/>
    </source>
</evidence>
<sequence length="220" mass="24538">MGRWKNDAELFELMRERLYTPVAGDILDAMGYSRQFLPAYIMPLRDEMKLAGRACTVLEQNVFEPQKKPFGLLTEALDQLKRDEVYLATGAANSALWGELLTATAKARGAAGAVLDGYTRDTPQVLQQNFPVFAKGRWAQDSFIRTNVVDFRCRIEIGQVVIDDGDIVFGDMDGVLIIPRRAEAECIERALEKAAGEKVVRKAIEEGMSATEAFRKFGIL</sequence>
<dbReference type="Proteomes" id="UP000501069">
    <property type="component" value="Chromosome"/>
</dbReference>
<evidence type="ECO:0000256" key="5">
    <source>
        <dbReference type="ARBA" id="ARBA00012213"/>
    </source>
</evidence>
<accession>A0A1I2V3Y8</accession>
<dbReference type="EMBL" id="JAAISW010000055">
    <property type="protein sequence ID" value="NSJ46147.1"/>
    <property type="molecule type" value="Genomic_DNA"/>
</dbReference>
<dbReference type="EC" id="4.1.3.17" evidence="5"/>
<dbReference type="Proteomes" id="UP000719916">
    <property type="component" value="Unassembled WGS sequence"/>
</dbReference>
<evidence type="ECO:0000256" key="1">
    <source>
        <dbReference type="ARBA" id="ARBA00001342"/>
    </source>
</evidence>
<proteinExistence type="inferred from homology"/>
<dbReference type="EMBL" id="BJLB01000001">
    <property type="protein sequence ID" value="GEA36136.1"/>
    <property type="molecule type" value="Genomic_DNA"/>
</dbReference>
<dbReference type="GO" id="GO:0032259">
    <property type="term" value="P:methylation"/>
    <property type="evidence" value="ECO:0007669"/>
    <property type="project" value="UniProtKB-KW"/>
</dbReference>
<dbReference type="GeneID" id="57960939"/>
<comment type="catalytic activity">
    <reaction evidence="12">
        <text>oxaloacetate + H(+) = pyruvate + CO2</text>
        <dbReference type="Rhea" id="RHEA:15641"/>
        <dbReference type="ChEBI" id="CHEBI:15361"/>
        <dbReference type="ChEBI" id="CHEBI:15378"/>
        <dbReference type="ChEBI" id="CHEBI:16452"/>
        <dbReference type="ChEBI" id="CHEBI:16526"/>
        <dbReference type="EC" id="4.1.1.112"/>
    </reaction>
</comment>
<keyword evidence="14" id="KW-0489">Methyltransferase</keyword>
<dbReference type="GO" id="GO:0008168">
    <property type="term" value="F:methyltransferase activity"/>
    <property type="evidence" value="ECO:0007669"/>
    <property type="project" value="UniProtKB-KW"/>
</dbReference>
<dbReference type="EC" id="4.1.1.112" evidence="6"/>
<dbReference type="GO" id="GO:0008948">
    <property type="term" value="F:oxaloacetate decarboxylase activity"/>
    <property type="evidence" value="ECO:0007669"/>
    <property type="project" value="UniProtKB-EC"/>
</dbReference>
<dbReference type="AlphaFoldDB" id="A0A1I2V3Y8"/>
<dbReference type="SUPFAM" id="SSF89562">
    <property type="entry name" value="RraA-like"/>
    <property type="match status" value="1"/>
</dbReference>
<comment type="catalytic activity">
    <reaction evidence="1">
        <text>4-hydroxy-4-methyl-2-oxoglutarate = 2 pyruvate</text>
        <dbReference type="Rhea" id="RHEA:22748"/>
        <dbReference type="ChEBI" id="CHEBI:15361"/>
        <dbReference type="ChEBI" id="CHEBI:58276"/>
        <dbReference type="EC" id="4.1.3.17"/>
    </reaction>
</comment>
<evidence type="ECO:0000256" key="7">
    <source>
        <dbReference type="ARBA" id="ARBA00016549"/>
    </source>
</evidence>
<dbReference type="PANTHER" id="PTHR33254">
    <property type="entry name" value="4-HYDROXY-4-METHYL-2-OXOGLUTARATE ALDOLASE 3-RELATED"/>
    <property type="match status" value="1"/>
</dbReference>
<dbReference type="EMBL" id="CP050964">
    <property type="protein sequence ID" value="QIX90367.1"/>
    <property type="molecule type" value="Genomic_DNA"/>
</dbReference>
<evidence type="ECO:0000256" key="9">
    <source>
        <dbReference type="ARBA" id="ARBA00029596"/>
    </source>
</evidence>
<reference evidence="16 18" key="2">
    <citation type="submission" date="2019-11" db="EMBL/GenBank/DDBJ databases">
        <title>FDA dAtabase for Regulatory Grade micrObial Sequences (FDA-ARGOS): Supporting development and validation of Infectious Disease Dx tests.</title>
        <authorList>
            <person name="Turner S."/>
            <person name="Byrd R."/>
            <person name="Tallon L."/>
            <person name="Sadzewicz L."/>
            <person name="Vavikolanu K."/>
            <person name="Mehta A."/>
            <person name="Aluvathingal J."/>
            <person name="Nadendla S."/>
            <person name="Myers T."/>
            <person name="Yan Y."/>
            <person name="Sichtig H."/>
        </authorList>
    </citation>
    <scope>NUCLEOTIDE SEQUENCE [LARGE SCALE GENOMIC DNA]</scope>
    <source>
        <strain evidence="16 18">FDAARGOS_739</strain>
    </source>
</reference>
<organism evidence="14 17">
    <name type="scientific">Enterocloster clostridioformis</name>
    <dbReference type="NCBI Taxonomy" id="1531"/>
    <lineage>
        <taxon>Bacteria</taxon>
        <taxon>Bacillati</taxon>
        <taxon>Bacillota</taxon>
        <taxon>Clostridia</taxon>
        <taxon>Lachnospirales</taxon>
        <taxon>Lachnospiraceae</taxon>
        <taxon>Enterocloster</taxon>
    </lineage>
</organism>
<keyword evidence="13" id="KW-0460">Magnesium</keyword>
<evidence type="ECO:0000256" key="3">
    <source>
        <dbReference type="ARBA" id="ARBA00008621"/>
    </source>
</evidence>
<comment type="subunit">
    <text evidence="4">Homotrimer.</text>
</comment>
<feature type="binding site" evidence="13">
    <location>
        <position position="121"/>
    </location>
    <ligand>
        <name>Mg(2+)</name>
        <dbReference type="ChEBI" id="CHEBI:18420"/>
    </ligand>
</feature>
<evidence type="ECO:0000313" key="15">
    <source>
        <dbReference type="EMBL" id="NSJ46147.1"/>
    </source>
</evidence>
<keyword evidence="14" id="KW-0808">Transferase</keyword>
<evidence type="ECO:0000256" key="4">
    <source>
        <dbReference type="ARBA" id="ARBA00011233"/>
    </source>
</evidence>
<comment type="similarity">
    <text evidence="3">Belongs to the class II aldolase/RraA-like family.</text>
</comment>
<name>A0A1I2V3Y8_9FIRM</name>
<comment type="function">
    <text evidence="8">Catalyzes the aldol cleavage of 4-hydroxy-4-methyl-2-oxoglutarate (HMG) into 2 molecules of pyruvate. Also contains a secondary oxaloacetate (OAA) decarboxylase activity due to the common pyruvate enolate transition state formed following C-C bond cleavage in the retro-aldol and decarboxylation reactions.</text>
</comment>
<evidence type="ECO:0000313" key="16">
    <source>
        <dbReference type="EMBL" id="QIX90367.1"/>
    </source>
</evidence>
<dbReference type="CDD" id="cd16841">
    <property type="entry name" value="RraA_family"/>
    <property type="match status" value="1"/>
</dbReference>
<keyword evidence="13" id="KW-0479">Metal-binding</keyword>
<feature type="binding site" evidence="13">
    <location>
        <position position="120"/>
    </location>
    <ligand>
        <name>substrate</name>
    </ligand>
</feature>
<reference evidence="14 17" key="1">
    <citation type="submission" date="2019-06" db="EMBL/GenBank/DDBJ databases">
        <title>Draft genome sequence of [Clostridium] clostridioforme NBRC 113352.</title>
        <authorList>
            <person name="Miura T."/>
            <person name="Furukawa M."/>
            <person name="Shimamura M."/>
            <person name="Ohyama Y."/>
            <person name="Yamazoe A."/>
            <person name="Kawasaki H."/>
        </authorList>
    </citation>
    <scope>NUCLEOTIDE SEQUENCE [LARGE SCALE GENOMIC DNA]</scope>
    <source>
        <strain evidence="14 17">NBRC 113352</strain>
    </source>
</reference>
<dbReference type="PANTHER" id="PTHR33254:SF4">
    <property type="entry name" value="4-HYDROXY-4-METHYL-2-OXOGLUTARATE ALDOLASE 3-RELATED"/>
    <property type="match status" value="1"/>
</dbReference>
<dbReference type="GO" id="GO:0047443">
    <property type="term" value="F:4-hydroxy-4-methyl-2-oxoglutarate aldolase activity"/>
    <property type="evidence" value="ECO:0007669"/>
    <property type="project" value="UniProtKB-EC"/>
</dbReference>
<dbReference type="InterPro" id="IPR036704">
    <property type="entry name" value="RraA/RraA-like_sf"/>
</dbReference>
<dbReference type="Gene3D" id="3.50.30.40">
    <property type="entry name" value="Ribonuclease E inhibitor RraA/RraA-like"/>
    <property type="match status" value="1"/>
</dbReference>
<feature type="binding site" evidence="13">
    <location>
        <begin position="98"/>
        <end position="101"/>
    </location>
    <ligand>
        <name>substrate</name>
    </ligand>
</feature>
<dbReference type="InterPro" id="IPR005493">
    <property type="entry name" value="RraA/RraA-like"/>
</dbReference>
<evidence type="ECO:0000256" key="10">
    <source>
        <dbReference type="ARBA" id="ARBA00030169"/>
    </source>
</evidence>
<evidence type="ECO:0000313" key="14">
    <source>
        <dbReference type="EMBL" id="GEA36136.1"/>
    </source>
</evidence>
<protein>
    <recommendedName>
        <fullName evidence="7">Putative 4-hydroxy-4-methyl-2-oxoglutarate aldolase</fullName>
        <ecNumber evidence="6">4.1.1.112</ecNumber>
        <ecNumber evidence="5">4.1.3.17</ecNumber>
    </recommendedName>
    <alternativeName>
        <fullName evidence="11">Oxaloacetate decarboxylase</fullName>
    </alternativeName>
    <alternativeName>
        <fullName evidence="9">Regulator of ribonuclease activity homolog</fullName>
    </alternativeName>
    <alternativeName>
        <fullName evidence="10">RraA-like protein</fullName>
    </alternativeName>
</protein>
<dbReference type="GO" id="GO:0046872">
    <property type="term" value="F:metal ion binding"/>
    <property type="evidence" value="ECO:0007669"/>
    <property type="project" value="UniProtKB-KW"/>
</dbReference>
<dbReference type="Pfam" id="PF03737">
    <property type="entry name" value="RraA-like"/>
    <property type="match status" value="1"/>
</dbReference>
<evidence type="ECO:0000313" key="18">
    <source>
        <dbReference type="Proteomes" id="UP000501069"/>
    </source>
</evidence>
<dbReference type="RefSeq" id="WP_002588579.1">
    <property type="nucleotide sequence ID" value="NZ_AP031445.1"/>
</dbReference>
<evidence type="ECO:0000256" key="11">
    <source>
        <dbReference type="ARBA" id="ARBA00032305"/>
    </source>
</evidence>
<gene>
    <name evidence="14" type="ORF">Ccl03g_18490</name>
    <name evidence="16" type="ORF">FOC47_07170</name>
    <name evidence="15" type="ORF">G5B26_21805</name>
</gene>
<evidence type="ECO:0000256" key="2">
    <source>
        <dbReference type="ARBA" id="ARBA00001968"/>
    </source>
</evidence>
<comment type="cofactor">
    <cofactor evidence="2">
        <name>a divalent metal cation</name>
        <dbReference type="ChEBI" id="CHEBI:60240"/>
    </cofactor>
</comment>
<evidence type="ECO:0000256" key="8">
    <source>
        <dbReference type="ARBA" id="ARBA00025046"/>
    </source>
</evidence>
<evidence type="ECO:0000256" key="12">
    <source>
        <dbReference type="ARBA" id="ARBA00047973"/>
    </source>
</evidence>